<proteinExistence type="inferred from homology"/>
<feature type="domain" description="3-beta hydroxysteroid dehydrogenase/isomerase" evidence="4">
    <location>
        <begin position="7"/>
        <end position="276"/>
    </location>
</feature>
<comment type="caution">
    <text evidence="5">The sequence shown here is derived from an EMBL/GenBank/DDBJ whole genome shotgun (WGS) entry which is preliminary data.</text>
</comment>
<organism evidence="5 6">
    <name type="scientific">Diaporthe eres</name>
    <name type="common">Phomopsis oblonga</name>
    <dbReference type="NCBI Taxonomy" id="83184"/>
    <lineage>
        <taxon>Eukaryota</taxon>
        <taxon>Fungi</taxon>
        <taxon>Dikarya</taxon>
        <taxon>Ascomycota</taxon>
        <taxon>Pezizomycotina</taxon>
        <taxon>Sordariomycetes</taxon>
        <taxon>Sordariomycetidae</taxon>
        <taxon>Diaporthales</taxon>
        <taxon>Diaporthaceae</taxon>
        <taxon>Diaporthe</taxon>
        <taxon>Diaporthe eres species complex</taxon>
    </lineage>
</organism>
<dbReference type="PANTHER" id="PTHR43245">
    <property type="entry name" value="BIFUNCTIONAL POLYMYXIN RESISTANCE PROTEIN ARNA"/>
    <property type="match status" value="1"/>
</dbReference>
<protein>
    <submittedName>
        <fullName evidence="5">Erg26, C-3 sterol dehydrogenase</fullName>
    </submittedName>
</protein>
<keyword evidence="3" id="KW-1133">Transmembrane helix</keyword>
<accession>A0ABR1PI07</accession>
<sequence>MSFGPAIVTGGCGFTGAHMVDRLLAHDQKCQVHVVTRNVRNQVPGVTYHSCDISSSGEVQGVFEKVRPRIVFHMATPDSTISQPTMFQKVNVDGARNLLLAAKRVGTVHAFIYTSSSSVIHNDKTGAVNLDESMPVLGRDAQTMMYSLTKGEAEREILAANRATGEDTMLTVSIRPPMIFGERDFVCAGRMIENARQGRAHYQFGSGKNLTDVVYISNLIDALILAAEALLRAYGNAPPPPETRVDGESFLILNEKPVPFWAFQRSLVASAGYLVKEEEIRTIPLWLAFVVAAISELVTWVLSLGKKNSIISRHTVRASTIERTFNGEKARRVLGYKPKVSIEEGVARTGRWFQEQEIKRSAEAKKII</sequence>
<keyword evidence="6" id="KW-1185">Reference proteome</keyword>
<keyword evidence="3" id="KW-0472">Membrane</keyword>
<dbReference type="InterPro" id="IPR002225">
    <property type="entry name" value="3Beta_OHSteriod_DH/Estase"/>
</dbReference>
<evidence type="ECO:0000256" key="3">
    <source>
        <dbReference type="SAM" id="Phobius"/>
    </source>
</evidence>
<evidence type="ECO:0000259" key="4">
    <source>
        <dbReference type="Pfam" id="PF01073"/>
    </source>
</evidence>
<gene>
    <name evidence="5" type="primary">ERG26_2</name>
    <name evidence="5" type="ORF">SLS63_002862</name>
</gene>
<comment type="similarity">
    <text evidence="1">Belongs to the 3-beta-HSD family.</text>
</comment>
<name>A0ABR1PI07_DIAER</name>
<evidence type="ECO:0000313" key="6">
    <source>
        <dbReference type="Proteomes" id="UP001430848"/>
    </source>
</evidence>
<reference evidence="5 6" key="1">
    <citation type="submission" date="2024-02" db="EMBL/GenBank/DDBJ databases">
        <title>De novo assembly and annotation of 12 fungi associated with fruit tree decline syndrome in Ontario, Canada.</title>
        <authorList>
            <person name="Sulman M."/>
            <person name="Ellouze W."/>
            <person name="Ilyukhin E."/>
        </authorList>
    </citation>
    <scope>NUCLEOTIDE SEQUENCE [LARGE SCALE GENOMIC DNA]</scope>
    <source>
        <strain evidence="5 6">M169</strain>
    </source>
</reference>
<dbReference type="InterPro" id="IPR050177">
    <property type="entry name" value="Lipid_A_modif_metabolic_enz"/>
</dbReference>
<evidence type="ECO:0000256" key="1">
    <source>
        <dbReference type="ARBA" id="ARBA00009219"/>
    </source>
</evidence>
<dbReference type="SUPFAM" id="SSF51735">
    <property type="entry name" value="NAD(P)-binding Rossmann-fold domains"/>
    <property type="match status" value="1"/>
</dbReference>
<feature type="transmembrane region" description="Helical" evidence="3">
    <location>
        <begin position="283"/>
        <end position="304"/>
    </location>
</feature>
<dbReference type="PANTHER" id="PTHR43245:SF51">
    <property type="entry name" value="SHORT CHAIN DEHYDROGENASE_REDUCTASE FAMILY 42E, MEMBER 2"/>
    <property type="match status" value="1"/>
</dbReference>
<dbReference type="Gene3D" id="3.40.50.720">
    <property type="entry name" value="NAD(P)-binding Rossmann-like Domain"/>
    <property type="match status" value="1"/>
</dbReference>
<dbReference type="Proteomes" id="UP001430848">
    <property type="component" value="Unassembled WGS sequence"/>
</dbReference>
<evidence type="ECO:0000256" key="2">
    <source>
        <dbReference type="ARBA" id="ARBA00023002"/>
    </source>
</evidence>
<dbReference type="Pfam" id="PF01073">
    <property type="entry name" value="3Beta_HSD"/>
    <property type="match status" value="1"/>
</dbReference>
<keyword evidence="3" id="KW-0812">Transmembrane</keyword>
<keyword evidence="2" id="KW-0560">Oxidoreductase</keyword>
<evidence type="ECO:0000313" key="5">
    <source>
        <dbReference type="EMBL" id="KAK7737071.1"/>
    </source>
</evidence>
<dbReference type="EMBL" id="JAKNSF020000008">
    <property type="protein sequence ID" value="KAK7737071.1"/>
    <property type="molecule type" value="Genomic_DNA"/>
</dbReference>
<dbReference type="InterPro" id="IPR036291">
    <property type="entry name" value="NAD(P)-bd_dom_sf"/>
</dbReference>